<organism evidence="3 4">
    <name type="scientific">Amblyomma americanum</name>
    <name type="common">Lone star tick</name>
    <dbReference type="NCBI Taxonomy" id="6943"/>
    <lineage>
        <taxon>Eukaryota</taxon>
        <taxon>Metazoa</taxon>
        <taxon>Ecdysozoa</taxon>
        <taxon>Arthropoda</taxon>
        <taxon>Chelicerata</taxon>
        <taxon>Arachnida</taxon>
        <taxon>Acari</taxon>
        <taxon>Parasitiformes</taxon>
        <taxon>Ixodida</taxon>
        <taxon>Ixodoidea</taxon>
        <taxon>Ixodidae</taxon>
        <taxon>Amblyomminae</taxon>
        <taxon>Amblyomma</taxon>
    </lineage>
</organism>
<reference evidence="3 4" key="1">
    <citation type="journal article" date="2023" name="Arcadia Sci">
        <title>De novo assembly of a long-read Amblyomma americanum tick genome.</title>
        <authorList>
            <person name="Chou S."/>
            <person name="Poskanzer K.E."/>
            <person name="Rollins M."/>
            <person name="Thuy-Boun P.S."/>
        </authorList>
    </citation>
    <scope>NUCLEOTIDE SEQUENCE [LARGE SCALE GENOMIC DNA]</scope>
    <source>
        <strain evidence="3">F_SG_1</strain>
        <tissue evidence="3">Salivary glands</tissue>
    </source>
</reference>
<sequence>MRRQRPQRRLLPVAVWLFASSRQGAATTSDSALSLSTKWPRQRRCNTPDTLRLPDACITELTDKKCTSRPELQGPPSHRGSGLGTCTPVSVGSDIRSSCSSNNTCTKMRPVSPTLAALRQRDAGRSDSRGRRQRECYQSPSYEFWFGDCERDERDCNRGARKSAPPLLKRHLSMAAVRSDEDVSDEEEEEGESEGEAGSDDGSYCSSCESGSAYIDDALHESSLMLDSYTSFEMTKASSEAVGELYYQCQEREDEELFAGSTSRPEKCVASGARLYFGQVGAENHFQVRPLCSAPFCRR</sequence>
<evidence type="ECO:0000256" key="2">
    <source>
        <dbReference type="SAM" id="SignalP"/>
    </source>
</evidence>
<feature type="non-terminal residue" evidence="3">
    <location>
        <position position="299"/>
    </location>
</feature>
<comment type="caution">
    <text evidence="3">The sequence shown here is derived from an EMBL/GenBank/DDBJ whole genome shotgun (WGS) entry which is preliminary data.</text>
</comment>
<gene>
    <name evidence="3" type="ORF">V5799_003040</name>
</gene>
<dbReference type="AlphaFoldDB" id="A0AAQ4DA39"/>
<evidence type="ECO:0000256" key="1">
    <source>
        <dbReference type="SAM" id="MobiDB-lite"/>
    </source>
</evidence>
<keyword evidence="4" id="KW-1185">Reference proteome</keyword>
<feature type="chain" id="PRO_5042905287" description="Secreted protein" evidence="2">
    <location>
        <begin position="27"/>
        <end position="299"/>
    </location>
</feature>
<feature type="compositionally biased region" description="Basic and acidic residues" evidence="1">
    <location>
        <begin position="119"/>
        <end position="134"/>
    </location>
</feature>
<evidence type="ECO:0000313" key="3">
    <source>
        <dbReference type="EMBL" id="KAK8759329.1"/>
    </source>
</evidence>
<proteinExistence type="predicted"/>
<name>A0AAQ4DA39_AMBAM</name>
<feature type="region of interest" description="Disordered" evidence="1">
    <location>
        <begin position="112"/>
        <end position="134"/>
    </location>
</feature>
<protein>
    <recommendedName>
        <fullName evidence="5">Secreted protein</fullName>
    </recommendedName>
</protein>
<evidence type="ECO:0008006" key="5">
    <source>
        <dbReference type="Google" id="ProtNLM"/>
    </source>
</evidence>
<dbReference type="Proteomes" id="UP001321473">
    <property type="component" value="Unassembled WGS sequence"/>
</dbReference>
<dbReference type="EMBL" id="JARKHS020033172">
    <property type="protein sequence ID" value="KAK8759329.1"/>
    <property type="molecule type" value="Genomic_DNA"/>
</dbReference>
<feature type="signal peptide" evidence="2">
    <location>
        <begin position="1"/>
        <end position="26"/>
    </location>
</feature>
<evidence type="ECO:0000313" key="4">
    <source>
        <dbReference type="Proteomes" id="UP001321473"/>
    </source>
</evidence>
<keyword evidence="2" id="KW-0732">Signal</keyword>
<accession>A0AAQ4DA39</accession>
<feature type="compositionally biased region" description="Acidic residues" evidence="1">
    <location>
        <begin position="182"/>
        <end position="199"/>
    </location>
</feature>
<feature type="region of interest" description="Disordered" evidence="1">
    <location>
        <begin position="157"/>
        <end position="205"/>
    </location>
</feature>